<proteinExistence type="inferred from homology"/>
<dbReference type="Pfam" id="PF08041">
    <property type="entry name" value="PetM"/>
    <property type="match status" value="1"/>
</dbReference>
<keyword evidence="5 7" id="KW-1133">Transmembrane helix</keyword>
<dbReference type="GO" id="GO:0009512">
    <property type="term" value="C:cytochrome b6f complex"/>
    <property type="evidence" value="ECO:0007669"/>
    <property type="project" value="InterPro"/>
</dbReference>
<evidence type="ECO:0000256" key="6">
    <source>
        <dbReference type="ARBA" id="ARBA00023136"/>
    </source>
</evidence>
<feature type="transmembrane region" description="Helical" evidence="8">
    <location>
        <begin position="6"/>
        <end position="27"/>
    </location>
</feature>
<comment type="subcellular location">
    <subcellularLocation>
        <location evidence="7">Cellular thylakoid membrane</location>
        <topology evidence="7">Single-pass membrane protein</topology>
    </subcellularLocation>
    <subcellularLocation>
        <location evidence="1">Membrane</location>
        <topology evidence="1">Single-pass membrane protein</topology>
    </subcellularLocation>
</comment>
<protein>
    <recommendedName>
        <fullName evidence="7">Cytochrome b6-f complex subunit 7</fullName>
    </recommendedName>
    <alternativeName>
        <fullName evidence="7">Cytochrome b6-f complex subunit PetM</fullName>
    </alternativeName>
    <alternativeName>
        <fullName evidence="7">Cytochrome b6-f complex subunit VII</fullName>
    </alternativeName>
</protein>
<dbReference type="SUPFAM" id="SSF103441">
    <property type="entry name" value="PetM subunit of the cytochrome b6f complex"/>
    <property type="match status" value="1"/>
</dbReference>
<evidence type="ECO:0000256" key="3">
    <source>
        <dbReference type="ARBA" id="ARBA00022692"/>
    </source>
</evidence>
<evidence type="ECO:0000256" key="7">
    <source>
        <dbReference type="HAMAP-Rule" id="MF_00396"/>
    </source>
</evidence>
<sequence length="36" mass="3865">MGKEILNTALISFSLTIIGLSLGFLLLKIQGEETSI</sequence>
<evidence type="ECO:0000313" key="9">
    <source>
        <dbReference type="EMBL" id="ASQ40323.1"/>
    </source>
</evidence>
<dbReference type="GO" id="GO:0015979">
    <property type="term" value="P:photosynthesis"/>
    <property type="evidence" value="ECO:0007669"/>
    <property type="project" value="UniProtKB-KW"/>
</dbReference>
<geneLocation type="plastid" evidence="9"/>
<reference evidence="9" key="1">
    <citation type="submission" date="2017-05" db="EMBL/GenBank/DDBJ databases">
        <title>Plastid comparative genomics reveals ancient divergence between Glaucophyte genera.</title>
        <authorList>
            <person name="Figueroa-Martinez F.J."/>
            <person name="Jackson C."/>
            <person name="Reyes-Prieto A."/>
        </authorList>
    </citation>
    <scope>NUCLEOTIDE SEQUENCE</scope>
    <source>
        <strain evidence="9">SAG 4.97</strain>
    </source>
</reference>
<name>A0A3G1IWB3_9EUKA</name>
<keyword evidence="7" id="KW-0602">Photosynthesis</keyword>
<accession>A0A3G1IWB3</accession>
<organism evidence="9">
    <name type="scientific">Cyanoptyche gloeocystis</name>
    <dbReference type="NCBI Taxonomy" id="77922"/>
    <lineage>
        <taxon>Eukaryota</taxon>
        <taxon>Glaucocystophyceae</taxon>
        <taxon>Glaucocystophyceae incertae sedis</taxon>
        <taxon>Cyanoptyche</taxon>
    </lineage>
</organism>
<evidence type="ECO:0000256" key="8">
    <source>
        <dbReference type="SAM" id="Phobius"/>
    </source>
</evidence>
<dbReference type="InterPro" id="IPR012595">
    <property type="entry name" value="PetM_cyt_b6/f_cplx_su7"/>
</dbReference>
<comment type="function">
    <text evidence="7">Component of the cytochrome b6-f complex, which mediates electron transfer between photosystem II (PSII) and photosystem I (PSI), cyclic electron flow around PSI, and state transitions.</text>
</comment>
<evidence type="ECO:0000256" key="5">
    <source>
        <dbReference type="ARBA" id="ARBA00022989"/>
    </source>
</evidence>
<keyword evidence="3 7" id="KW-0812">Transmembrane</keyword>
<evidence type="ECO:0000256" key="4">
    <source>
        <dbReference type="ARBA" id="ARBA00022982"/>
    </source>
</evidence>
<keyword evidence="7" id="KW-0793">Thylakoid</keyword>
<dbReference type="HAMAP" id="MF_00396">
    <property type="entry name" value="Cytb6_f_PetM"/>
    <property type="match status" value="1"/>
</dbReference>
<evidence type="ECO:0000256" key="2">
    <source>
        <dbReference type="ARBA" id="ARBA00022448"/>
    </source>
</evidence>
<dbReference type="GO" id="GO:0042651">
    <property type="term" value="C:thylakoid membrane"/>
    <property type="evidence" value="ECO:0007669"/>
    <property type="project" value="UniProtKB-UniRule"/>
</dbReference>
<dbReference type="EMBL" id="MF167427">
    <property type="protein sequence ID" value="ASQ40323.1"/>
    <property type="molecule type" value="Genomic_DNA"/>
</dbReference>
<dbReference type="AlphaFoldDB" id="A0A3G1IWB3"/>
<comment type="subunit">
    <text evidence="7">The 4 large subunits of the cytochrome b6-f complex are cytochrome b6, subunit IV (17 kDa polypeptide, PetD), cytochrome f and the Rieske protein, while the 4 small subunits are PetG, PetL, PetM and PetN. The complex functions as a dimer.</text>
</comment>
<keyword evidence="6 7" id="KW-0472">Membrane</keyword>
<keyword evidence="2 7" id="KW-0813">Transport</keyword>
<comment type="similarity">
    <text evidence="7">Belongs to the PetM family.</text>
</comment>
<gene>
    <name evidence="7 9" type="primary">petM</name>
</gene>
<dbReference type="GO" id="GO:0009055">
    <property type="term" value="F:electron transfer activity"/>
    <property type="evidence" value="ECO:0007669"/>
    <property type="project" value="UniProtKB-UniRule"/>
</dbReference>
<keyword evidence="9" id="KW-0934">Plastid</keyword>
<evidence type="ECO:0000256" key="1">
    <source>
        <dbReference type="ARBA" id="ARBA00004167"/>
    </source>
</evidence>
<keyword evidence="4 7" id="KW-0249">Electron transport</keyword>